<keyword evidence="1" id="KW-0812">Transmembrane</keyword>
<name>A0A934ME35_9RHOB</name>
<sequence length="193" mass="21927">MGDNGLFRKFAWISASLILAVTVAGAIFYKPIRILAPQMFGLTCVSEILCLDDVSRQEEAMELIADATSFVSGELSPFETELTVLFCSTRDCLARFTNATVAAQYFWGARTLLIGDRWVPHIIRHELIHHWQNENYGGPRDALRLPMWFLEGMAYSLSEDPRDVIPNVEANEQRARFMEWLSTGGDWRTPPIQ</sequence>
<comment type="caution">
    <text evidence="2">The sequence shown here is derived from an EMBL/GenBank/DDBJ whole genome shotgun (WGS) entry which is preliminary data.</text>
</comment>
<organism evidence="2 3">
    <name type="scientific">Palleronia pontilimi</name>
    <dbReference type="NCBI Taxonomy" id="1964209"/>
    <lineage>
        <taxon>Bacteria</taxon>
        <taxon>Pseudomonadati</taxon>
        <taxon>Pseudomonadota</taxon>
        <taxon>Alphaproteobacteria</taxon>
        <taxon>Rhodobacterales</taxon>
        <taxon>Roseobacteraceae</taxon>
        <taxon>Palleronia</taxon>
    </lineage>
</organism>
<protein>
    <recommendedName>
        <fullName evidence="4">Peptidase MA superfamily protein</fullName>
    </recommendedName>
</protein>
<feature type="transmembrane region" description="Helical" evidence="1">
    <location>
        <begin position="12"/>
        <end position="29"/>
    </location>
</feature>
<accession>A0A934ME35</accession>
<evidence type="ECO:0000313" key="2">
    <source>
        <dbReference type="EMBL" id="MBJ3764583.1"/>
    </source>
</evidence>
<gene>
    <name evidence="2" type="ORF">ILP92_17750</name>
</gene>
<evidence type="ECO:0000313" key="3">
    <source>
        <dbReference type="Proteomes" id="UP000642488"/>
    </source>
</evidence>
<evidence type="ECO:0008006" key="4">
    <source>
        <dbReference type="Google" id="ProtNLM"/>
    </source>
</evidence>
<dbReference type="RefSeq" id="WP_198917755.1">
    <property type="nucleotide sequence ID" value="NZ_JAEKPD010000031.1"/>
</dbReference>
<dbReference type="Proteomes" id="UP000642488">
    <property type="component" value="Unassembled WGS sequence"/>
</dbReference>
<keyword evidence="1" id="KW-1133">Transmembrane helix</keyword>
<dbReference type="AlphaFoldDB" id="A0A934ME35"/>
<reference evidence="2" key="1">
    <citation type="submission" date="2020-12" db="EMBL/GenBank/DDBJ databases">
        <title>Bacterial taxonomy.</title>
        <authorList>
            <person name="Pan X."/>
        </authorList>
    </citation>
    <scope>NUCLEOTIDE SEQUENCE</scope>
    <source>
        <strain evidence="2">KCTC 52957</strain>
    </source>
</reference>
<keyword evidence="3" id="KW-1185">Reference proteome</keyword>
<dbReference type="EMBL" id="JAEKPD010000031">
    <property type="protein sequence ID" value="MBJ3764583.1"/>
    <property type="molecule type" value="Genomic_DNA"/>
</dbReference>
<keyword evidence="1" id="KW-0472">Membrane</keyword>
<evidence type="ECO:0000256" key="1">
    <source>
        <dbReference type="SAM" id="Phobius"/>
    </source>
</evidence>
<proteinExistence type="predicted"/>